<dbReference type="EMBL" id="JYDT01001357">
    <property type="protein sequence ID" value="KRY64995.1"/>
    <property type="molecule type" value="Genomic_DNA"/>
</dbReference>
<evidence type="ECO:0000313" key="2">
    <source>
        <dbReference type="EMBL" id="KRY64995.1"/>
    </source>
</evidence>
<organism evidence="2 3">
    <name type="scientific">Trichinella pseudospiralis</name>
    <name type="common">Parasitic roundworm</name>
    <dbReference type="NCBI Taxonomy" id="6337"/>
    <lineage>
        <taxon>Eukaryota</taxon>
        <taxon>Metazoa</taxon>
        <taxon>Ecdysozoa</taxon>
        <taxon>Nematoda</taxon>
        <taxon>Enoplea</taxon>
        <taxon>Dorylaimia</taxon>
        <taxon>Trichinellida</taxon>
        <taxon>Trichinellidae</taxon>
        <taxon>Trichinella</taxon>
    </lineage>
</organism>
<accession>A0A0V1DVN9</accession>
<reference evidence="2 3" key="1">
    <citation type="submission" date="2015-01" db="EMBL/GenBank/DDBJ databases">
        <title>Evolution of Trichinella species and genotypes.</title>
        <authorList>
            <person name="Korhonen P.K."/>
            <person name="Edoardo P."/>
            <person name="Giuseppe L.R."/>
            <person name="Gasser R.B."/>
        </authorList>
    </citation>
    <scope>NUCLEOTIDE SEQUENCE [LARGE SCALE GENOMIC DNA]</scope>
    <source>
        <strain evidence="2">ISS470</strain>
    </source>
</reference>
<feature type="compositionally biased region" description="Basic and acidic residues" evidence="1">
    <location>
        <begin position="28"/>
        <end position="37"/>
    </location>
</feature>
<dbReference type="AlphaFoldDB" id="A0A0V1DVN9"/>
<dbReference type="Proteomes" id="UP000054995">
    <property type="component" value="Unassembled WGS sequence"/>
</dbReference>
<protein>
    <submittedName>
        <fullName evidence="2">Uncharacterized protein</fullName>
    </submittedName>
</protein>
<evidence type="ECO:0000313" key="3">
    <source>
        <dbReference type="Proteomes" id="UP000054995"/>
    </source>
</evidence>
<gene>
    <name evidence="2" type="ORF">T4D_5063</name>
</gene>
<feature type="compositionally biased region" description="Basic and acidic residues" evidence="1">
    <location>
        <begin position="1"/>
        <end position="14"/>
    </location>
</feature>
<proteinExistence type="predicted"/>
<name>A0A0V1DVN9_TRIPS</name>
<keyword evidence="3" id="KW-1185">Reference proteome</keyword>
<comment type="caution">
    <text evidence="2">The sequence shown here is derived from an EMBL/GenBank/DDBJ whole genome shotgun (WGS) entry which is preliminary data.</text>
</comment>
<evidence type="ECO:0000256" key="1">
    <source>
        <dbReference type="SAM" id="MobiDB-lite"/>
    </source>
</evidence>
<sequence length="37" mass="4255">MIRNNEKRAKRETHSAGPGIWGEIDLDFGEKNDKRGK</sequence>
<feature type="region of interest" description="Disordered" evidence="1">
    <location>
        <begin position="1"/>
        <end position="37"/>
    </location>
</feature>